<feature type="region of interest" description="Disordered" evidence="1">
    <location>
        <begin position="30"/>
        <end position="85"/>
    </location>
</feature>
<gene>
    <name evidence="3" type="ORF">HG933_11425</name>
</gene>
<evidence type="ECO:0000313" key="4">
    <source>
        <dbReference type="Proteomes" id="UP000536773"/>
    </source>
</evidence>
<proteinExistence type="predicted"/>
<evidence type="ECO:0000313" key="3">
    <source>
        <dbReference type="EMBL" id="NMK39962.1"/>
    </source>
</evidence>
<evidence type="ECO:0000256" key="2">
    <source>
        <dbReference type="SAM" id="SignalP"/>
    </source>
</evidence>
<dbReference type="EMBL" id="JABBJH010000027">
    <property type="protein sequence ID" value="NMK39962.1"/>
    <property type="molecule type" value="Genomic_DNA"/>
</dbReference>
<comment type="caution">
    <text evidence="3">The sequence shown here is derived from an EMBL/GenBank/DDBJ whole genome shotgun (WGS) entry which is preliminary data.</text>
</comment>
<dbReference type="Proteomes" id="UP000536773">
    <property type="component" value="Unassembled WGS sequence"/>
</dbReference>
<keyword evidence="2" id="KW-0732">Signal</keyword>
<organism evidence="3 4">
    <name type="scientific">Megasphaera elsdenii</name>
    <dbReference type="NCBI Taxonomy" id="907"/>
    <lineage>
        <taxon>Bacteria</taxon>
        <taxon>Bacillati</taxon>
        <taxon>Bacillota</taxon>
        <taxon>Negativicutes</taxon>
        <taxon>Veillonellales</taxon>
        <taxon>Veillonellaceae</taxon>
        <taxon>Megasphaera</taxon>
    </lineage>
</organism>
<dbReference type="AlphaFoldDB" id="A0A848EVP0"/>
<feature type="compositionally biased region" description="Basic and acidic residues" evidence="1">
    <location>
        <begin position="33"/>
        <end position="85"/>
    </location>
</feature>
<sequence>MKKFNYIVRMMLVLVVTFMTFSGAALTAQAAEPHSHSHRWEQRDDRDYRHHDGDWEKNRKRWEKDRKQWEKDHKSESQKKVDKANRKANIAIGVAAVATIIALTK</sequence>
<protein>
    <submittedName>
        <fullName evidence="3">Uncharacterized protein</fullName>
    </submittedName>
</protein>
<feature type="chain" id="PRO_5032537522" evidence="2">
    <location>
        <begin position="31"/>
        <end position="105"/>
    </location>
</feature>
<accession>A0A848EVP0</accession>
<reference evidence="3 4" key="1">
    <citation type="submission" date="2020-04" db="EMBL/GenBank/DDBJ databases">
        <authorList>
            <person name="Hitch T.C.A."/>
            <person name="Wylensek D."/>
            <person name="Clavel T."/>
        </authorList>
    </citation>
    <scope>NUCLEOTIDE SEQUENCE [LARGE SCALE GENOMIC DNA]</scope>
    <source>
        <strain evidence="3 4">WCA-386-APC-2A</strain>
    </source>
</reference>
<feature type="signal peptide" evidence="2">
    <location>
        <begin position="1"/>
        <end position="30"/>
    </location>
</feature>
<name>A0A848EVP0_MEGEL</name>
<dbReference type="RefSeq" id="WP_022497451.1">
    <property type="nucleotide sequence ID" value="NZ_CAMDYL010000005.1"/>
</dbReference>
<evidence type="ECO:0000256" key="1">
    <source>
        <dbReference type="SAM" id="MobiDB-lite"/>
    </source>
</evidence>